<dbReference type="Proteomes" id="UP000596329">
    <property type="component" value="Chromosome"/>
</dbReference>
<feature type="domain" description="FokI cleavage" evidence="2">
    <location>
        <begin position="230"/>
        <end position="399"/>
    </location>
</feature>
<dbReference type="Pfam" id="PF16902">
    <property type="entry name" value="FokI_D3"/>
    <property type="match status" value="1"/>
</dbReference>
<evidence type="ECO:0000259" key="1">
    <source>
        <dbReference type="Pfam" id="PF02980"/>
    </source>
</evidence>
<dbReference type="REBASE" id="494051">
    <property type="entry name" value="FpsR7ORF360P"/>
</dbReference>
<dbReference type="Pfam" id="PF09254">
    <property type="entry name" value="FokI_cleav_dom"/>
    <property type="match status" value="1"/>
</dbReference>
<name>A0A7U2NGF9_FLAPS</name>
<accession>A0A7U2NGF9</accession>
<dbReference type="InterPro" id="IPR036388">
    <property type="entry name" value="WH-like_DNA-bd_sf"/>
</dbReference>
<feature type="domain" description="FokI recognition" evidence="1">
    <location>
        <begin position="12"/>
        <end position="79"/>
    </location>
</feature>
<evidence type="ECO:0000313" key="4">
    <source>
        <dbReference type="EMBL" id="QRE04092.1"/>
    </source>
</evidence>
<dbReference type="InterPro" id="IPR044945">
    <property type="entry name" value="FokI_dom_1_2"/>
</dbReference>
<dbReference type="GO" id="GO:0009307">
    <property type="term" value="P:DNA restriction-modification system"/>
    <property type="evidence" value="ECO:0007669"/>
    <property type="project" value="InterPro"/>
</dbReference>
<dbReference type="GO" id="GO:0009036">
    <property type="term" value="F:type II site-specific deoxyribonuclease activity"/>
    <property type="evidence" value="ECO:0007669"/>
    <property type="project" value="InterPro"/>
</dbReference>
<dbReference type="Gene3D" id="3.90.241.10">
    <property type="entry name" value="Foki Restriction Endonuclease, Chain A, domain 1"/>
    <property type="match status" value="1"/>
</dbReference>
<dbReference type="InterPro" id="IPR011335">
    <property type="entry name" value="Restrct_endonuc-II-like"/>
</dbReference>
<gene>
    <name evidence="4" type="ORF">H0H26_00340</name>
</gene>
<organism evidence="4 5">
    <name type="scientific">Flavobacterium psychrophilum</name>
    <dbReference type="NCBI Taxonomy" id="96345"/>
    <lineage>
        <taxon>Bacteria</taxon>
        <taxon>Pseudomonadati</taxon>
        <taxon>Bacteroidota</taxon>
        <taxon>Flavobacteriia</taxon>
        <taxon>Flavobacteriales</taxon>
        <taxon>Flavobacteriaceae</taxon>
        <taxon>Flavobacterium</taxon>
    </lineage>
</organism>
<protein>
    <submittedName>
        <fullName evidence="4">Uncharacterized protein</fullName>
    </submittedName>
</protein>
<proteinExistence type="predicted"/>
<dbReference type="EMBL" id="CP059075">
    <property type="protein sequence ID" value="QRE04092.1"/>
    <property type="molecule type" value="Genomic_DNA"/>
</dbReference>
<reference evidence="4 5" key="1">
    <citation type="submission" date="2020-07" db="EMBL/GenBank/DDBJ databases">
        <title>Genomic characterization of Flavobacterium psychrophilum strains.</title>
        <authorList>
            <person name="Castillo D."/>
            <person name="Jorgensen J."/>
            <person name="Middelboe M."/>
        </authorList>
    </citation>
    <scope>NUCLEOTIDE SEQUENCE [LARGE SCALE GENOMIC DNA]</scope>
    <source>
        <strain evidence="4 5">FPS-R7</strain>
    </source>
</reference>
<dbReference type="AlphaFoldDB" id="A0A7U2NGF9"/>
<evidence type="ECO:0000259" key="3">
    <source>
        <dbReference type="Pfam" id="PF16902"/>
    </source>
</evidence>
<evidence type="ECO:0000259" key="2">
    <source>
        <dbReference type="Pfam" id="PF09254"/>
    </source>
</evidence>
<feature type="domain" description="FokI D3" evidence="3">
    <location>
        <begin position="137"/>
        <end position="202"/>
    </location>
</feature>
<evidence type="ECO:0000313" key="5">
    <source>
        <dbReference type="Proteomes" id="UP000596329"/>
    </source>
</evidence>
<dbReference type="SUPFAM" id="SSF46785">
    <property type="entry name" value="Winged helix' DNA-binding domain"/>
    <property type="match status" value="2"/>
</dbReference>
<sequence length="423" mass="48757">MLYSQYENQPETPNLTKFEIGRELGFKGEDGFSTYSQNVFIQALNSAETTFEKSKIRQNWEGSSDKYARMICGWLSNSQIGWVVKTRKTVTIQIGNERFTEILQAYQISISGITTFRSCRAYSRNAGTIKNVSFEMLATKGLDKDFLRIRRTYILQVINQPKSIEQIIRYLESNNVPNISEETIKDDIKNFKRLGLEITFSANKFKLSDNIALLEIPTNLRHIRISPSNLEQTKQQLREELINLDHQYLDILDFSIAGNVGARQFEVRIVELLNEIIIAKHLSGGNRPEIIGFNPKENPEDCIIMDSKAYKEGFNIPANERDKMIRYVEEYNAKDNTLNNNKWWKNFESPNYPTNQVKFSFVSSSFIGQFTNQLTYINNRTNVNGSAITAETLLRKVENVMNVNTEYNLNNFFEELGSNTLVA</sequence>
<dbReference type="SUPFAM" id="SSF52980">
    <property type="entry name" value="Restriction endonuclease-like"/>
    <property type="match status" value="1"/>
</dbReference>
<dbReference type="GO" id="GO:0003677">
    <property type="term" value="F:DNA binding"/>
    <property type="evidence" value="ECO:0007669"/>
    <property type="project" value="InterPro"/>
</dbReference>
<dbReference type="InterPro" id="IPR031655">
    <property type="entry name" value="FokI_D3"/>
</dbReference>
<dbReference type="InterPro" id="IPR004233">
    <property type="entry name" value="FokI_D2"/>
</dbReference>
<dbReference type="Pfam" id="PF02980">
    <property type="entry name" value="FokI_dom_2"/>
    <property type="match status" value="1"/>
</dbReference>
<dbReference type="InterPro" id="IPR015334">
    <property type="entry name" value="FokI_cleavage_dom"/>
</dbReference>
<dbReference type="Gene3D" id="3.40.91.30">
    <property type="match status" value="1"/>
</dbReference>
<dbReference type="InterPro" id="IPR036390">
    <property type="entry name" value="WH_DNA-bd_sf"/>
</dbReference>
<dbReference type="Gene3D" id="1.10.10.10">
    <property type="entry name" value="Winged helix-like DNA-binding domain superfamily/Winged helix DNA-binding domain"/>
    <property type="match status" value="1"/>
</dbReference>